<organism evidence="2">
    <name type="scientific">hydrothermal vent metagenome</name>
    <dbReference type="NCBI Taxonomy" id="652676"/>
    <lineage>
        <taxon>unclassified sequences</taxon>
        <taxon>metagenomes</taxon>
        <taxon>ecological metagenomes</taxon>
    </lineage>
</organism>
<evidence type="ECO:0000313" key="2">
    <source>
        <dbReference type="EMBL" id="CUS44805.1"/>
    </source>
</evidence>
<dbReference type="AlphaFoldDB" id="A0A160TIL2"/>
<proteinExistence type="predicted"/>
<feature type="region of interest" description="Disordered" evidence="1">
    <location>
        <begin position="28"/>
        <end position="72"/>
    </location>
</feature>
<dbReference type="EMBL" id="CZQE01000181">
    <property type="protein sequence ID" value="CUS44805.1"/>
    <property type="molecule type" value="Genomic_DNA"/>
</dbReference>
<protein>
    <submittedName>
        <fullName evidence="2">Uncharacterized protein</fullName>
    </submittedName>
</protein>
<accession>A0A160TIL2</accession>
<name>A0A160TIL2_9ZZZZ</name>
<gene>
    <name evidence="2" type="ORF">MGWOODY_Smn201</name>
</gene>
<evidence type="ECO:0000256" key="1">
    <source>
        <dbReference type="SAM" id="MobiDB-lite"/>
    </source>
</evidence>
<reference evidence="2" key="1">
    <citation type="submission" date="2015-10" db="EMBL/GenBank/DDBJ databases">
        <authorList>
            <person name="Gilbert D.G."/>
        </authorList>
    </citation>
    <scope>NUCLEOTIDE SEQUENCE</scope>
</reference>
<feature type="region of interest" description="Disordered" evidence="1">
    <location>
        <begin position="104"/>
        <end position="150"/>
    </location>
</feature>
<sequence length="258" mass="27627">MWWGDPMTTFGQPKPLASLSSTLLARKGQARPAMRPQGFGGFGAIPGAQDDLGWNDMGHPDGHGAEPAYAPPAAVPPVLRQREALQEEFEAPLPVVRRAIELEPSYEYEPADEPEDSYEPEPAYEAMEPEPESAAEVEPGPQPEPQSEPVSVLAVRAAKPAPVAPAAAAPVPVSPVAMSPAPISSATAARIGRETLAKQGKAAFTLRLDQDRHLRLRLASALHNCSAQVLVTQALDSFLHSLPEVEELVRQLPPRATR</sequence>
<feature type="compositionally biased region" description="Acidic residues" evidence="1">
    <location>
        <begin position="104"/>
        <end position="119"/>
    </location>
</feature>